<organism evidence="1">
    <name type="scientific">Culex pipiens</name>
    <name type="common">House mosquito</name>
    <dbReference type="NCBI Taxonomy" id="7175"/>
    <lineage>
        <taxon>Eukaryota</taxon>
        <taxon>Metazoa</taxon>
        <taxon>Ecdysozoa</taxon>
        <taxon>Arthropoda</taxon>
        <taxon>Hexapoda</taxon>
        <taxon>Insecta</taxon>
        <taxon>Pterygota</taxon>
        <taxon>Neoptera</taxon>
        <taxon>Endopterygota</taxon>
        <taxon>Diptera</taxon>
        <taxon>Nematocera</taxon>
        <taxon>Culicoidea</taxon>
        <taxon>Culicidae</taxon>
        <taxon>Culicinae</taxon>
        <taxon>Culicini</taxon>
        <taxon>Culex</taxon>
        <taxon>Culex</taxon>
    </lineage>
</organism>
<reference evidence="1" key="1">
    <citation type="submission" date="2021-05" db="EMBL/GenBank/DDBJ databases">
        <authorList>
            <person name="Alioto T."/>
            <person name="Alioto T."/>
            <person name="Gomez Garrido J."/>
        </authorList>
    </citation>
    <scope>NUCLEOTIDE SEQUENCE</scope>
</reference>
<accession>A0A8D8HTV4</accession>
<dbReference type="EMBL" id="HBUE01223761">
    <property type="protein sequence ID" value="CAG6540919.1"/>
    <property type="molecule type" value="Transcribed_RNA"/>
</dbReference>
<name>A0A8D8HTV4_CULPI</name>
<proteinExistence type="predicted"/>
<dbReference type="AlphaFoldDB" id="A0A8D8HTV4"/>
<protein>
    <submittedName>
        <fullName evidence="1">(northern house mosquito) hypothetical protein</fullName>
    </submittedName>
</protein>
<evidence type="ECO:0000313" key="1">
    <source>
        <dbReference type="EMBL" id="CAG6540919.1"/>
    </source>
</evidence>
<dbReference type="EMBL" id="HBUE01330429">
    <property type="protein sequence ID" value="CAG6592990.1"/>
    <property type="molecule type" value="Transcribed_RNA"/>
</dbReference>
<sequence>MVLPLVHASTHGLLSVRGRRSRGRLDTCSAAAGRRFRRNSGRLLGVLAADGVYDVITCCCCCCCSPVSTGRDSSTWWVAPAREPRRPTLEDLLLLLGWNAG</sequence>